<dbReference type="Proteomes" id="UP001604336">
    <property type="component" value="Unassembled WGS sequence"/>
</dbReference>
<reference evidence="2" key="1">
    <citation type="submission" date="2024-07" db="EMBL/GenBank/DDBJ databases">
        <title>Two chromosome-level genome assemblies of Korean endemic species Abeliophyllum distichum and Forsythia ovata (Oleaceae).</title>
        <authorList>
            <person name="Jang H."/>
        </authorList>
    </citation>
    <scope>NUCLEOTIDE SEQUENCE [LARGE SCALE GENOMIC DNA]</scope>
</reference>
<dbReference type="EMBL" id="JBFOLK010000002">
    <property type="protein sequence ID" value="KAL2533394.1"/>
    <property type="molecule type" value="Genomic_DNA"/>
</dbReference>
<comment type="caution">
    <text evidence="1">The sequence shown here is derived from an EMBL/GenBank/DDBJ whole genome shotgun (WGS) entry which is preliminary data.</text>
</comment>
<gene>
    <name evidence="1" type="ORF">Adt_06745</name>
</gene>
<accession>A0ABD1V7T1</accession>
<organism evidence="1 2">
    <name type="scientific">Abeliophyllum distichum</name>
    <dbReference type="NCBI Taxonomy" id="126358"/>
    <lineage>
        <taxon>Eukaryota</taxon>
        <taxon>Viridiplantae</taxon>
        <taxon>Streptophyta</taxon>
        <taxon>Embryophyta</taxon>
        <taxon>Tracheophyta</taxon>
        <taxon>Spermatophyta</taxon>
        <taxon>Magnoliopsida</taxon>
        <taxon>eudicotyledons</taxon>
        <taxon>Gunneridae</taxon>
        <taxon>Pentapetalae</taxon>
        <taxon>asterids</taxon>
        <taxon>lamiids</taxon>
        <taxon>Lamiales</taxon>
        <taxon>Oleaceae</taxon>
        <taxon>Forsythieae</taxon>
        <taxon>Abeliophyllum</taxon>
    </lineage>
</organism>
<sequence>MPVDYVHKWERAYPTAQSKKIAEKRGPDAEVPEMRRSLDKRDALAAKELDVELRRSTTEASMALSRITARELQDIRLSYDISASVILRALGPEERANDPP</sequence>
<proteinExistence type="predicted"/>
<dbReference type="AlphaFoldDB" id="A0ABD1V7T1"/>
<keyword evidence="2" id="KW-1185">Reference proteome</keyword>
<evidence type="ECO:0000313" key="2">
    <source>
        <dbReference type="Proteomes" id="UP001604336"/>
    </source>
</evidence>
<evidence type="ECO:0000313" key="1">
    <source>
        <dbReference type="EMBL" id="KAL2533394.1"/>
    </source>
</evidence>
<name>A0ABD1V7T1_9LAMI</name>
<protein>
    <submittedName>
        <fullName evidence="1">Uncharacterized protein</fullName>
    </submittedName>
</protein>